<name>A0AAF3FA08_9BILA</name>
<evidence type="ECO:0000313" key="1">
    <source>
        <dbReference type="Proteomes" id="UP000887575"/>
    </source>
</evidence>
<keyword evidence="1" id="KW-1185">Reference proteome</keyword>
<proteinExistence type="predicted"/>
<dbReference type="Proteomes" id="UP000887575">
    <property type="component" value="Unassembled WGS sequence"/>
</dbReference>
<reference evidence="2" key="1">
    <citation type="submission" date="2024-02" db="UniProtKB">
        <authorList>
            <consortium name="WormBaseParasite"/>
        </authorList>
    </citation>
    <scope>IDENTIFICATION</scope>
</reference>
<accession>A0AAF3FA08</accession>
<sequence length="168" mass="19555">MFEIKEVRGLFLQKPGDIGKLVNHIDKLNLDVLFIDCGKWIDFKKSLTFLLSHQFSNPNCVVGLYGEKPKEFGYAPNLRQIKKIFMKQNGIRALENDYETEDKMVRFLLEKLDIEEKGNHFSKLPIKNLLENKFFEKETPEGEKATYLVYELANSSYFVSYTNSASIQ</sequence>
<dbReference type="WBParaSite" id="MBELARI_LOCUS3735">
    <property type="protein sequence ID" value="MBELARI_LOCUS3735"/>
    <property type="gene ID" value="MBELARI_LOCUS3735"/>
</dbReference>
<protein>
    <submittedName>
        <fullName evidence="2">Uncharacterized protein</fullName>
    </submittedName>
</protein>
<evidence type="ECO:0000313" key="2">
    <source>
        <dbReference type="WBParaSite" id="MBELARI_LOCUS3735"/>
    </source>
</evidence>
<dbReference type="AlphaFoldDB" id="A0AAF3FA08"/>
<organism evidence="1 2">
    <name type="scientific">Mesorhabditis belari</name>
    <dbReference type="NCBI Taxonomy" id="2138241"/>
    <lineage>
        <taxon>Eukaryota</taxon>
        <taxon>Metazoa</taxon>
        <taxon>Ecdysozoa</taxon>
        <taxon>Nematoda</taxon>
        <taxon>Chromadorea</taxon>
        <taxon>Rhabditida</taxon>
        <taxon>Rhabditina</taxon>
        <taxon>Rhabditomorpha</taxon>
        <taxon>Rhabditoidea</taxon>
        <taxon>Rhabditidae</taxon>
        <taxon>Mesorhabditinae</taxon>
        <taxon>Mesorhabditis</taxon>
    </lineage>
</organism>